<accession>A0A1B9J201</accession>
<reference evidence="1 2" key="1">
    <citation type="submission" date="2013-07" db="EMBL/GenBank/DDBJ databases">
        <title>The Genome Sequence of Kwoniella mangroviensis CBS10435.</title>
        <authorList>
            <consortium name="The Broad Institute Genome Sequencing Platform"/>
            <person name="Cuomo C."/>
            <person name="Litvintseva A."/>
            <person name="Chen Y."/>
            <person name="Heitman J."/>
            <person name="Sun S."/>
            <person name="Springer D."/>
            <person name="Dromer F."/>
            <person name="Young S.K."/>
            <person name="Zeng Q."/>
            <person name="Gargeya S."/>
            <person name="Fitzgerald M."/>
            <person name="Abouelleil A."/>
            <person name="Alvarado L."/>
            <person name="Berlin A.M."/>
            <person name="Chapman S.B."/>
            <person name="Dewar J."/>
            <person name="Goldberg J."/>
            <person name="Griggs A."/>
            <person name="Gujja S."/>
            <person name="Hansen M."/>
            <person name="Howarth C."/>
            <person name="Imamovic A."/>
            <person name="Larimer J."/>
            <person name="McCowan C."/>
            <person name="Murphy C."/>
            <person name="Pearson M."/>
            <person name="Priest M."/>
            <person name="Roberts A."/>
            <person name="Saif S."/>
            <person name="Shea T."/>
            <person name="Sykes S."/>
            <person name="Wortman J."/>
            <person name="Nusbaum C."/>
            <person name="Birren B."/>
        </authorList>
    </citation>
    <scope>NUCLEOTIDE SEQUENCE [LARGE SCALE GENOMIC DNA]</scope>
    <source>
        <strain evidence="1 2">CBS 10435</strain>
    </source>
</reference>
<organism evidence="1 2">
    <name type="scientific">Kwoniella mangroviensis CBS 10435</name>
    <dbReference type="NCBI Taxonomy" id="1331196"/>
    <lineage>
        <taxon>Eukaryota</taxon>
        <taxon>Fungi</taxon>
        <taxon>Dikarya</taxon>
        <taxon>Basidiomycota</taxon>
        <taxon>Agaricomycotina</taxon>
        <taxon>Tremellomycetes</taxon>
        <taxon>Tremellales</taxon>
        <taxon>Cryptococcaceae</taxon>
        <taxon>Kwoniella</taxon>
    </lineage>
</organism>
<keyword evidence="2" id="KW-1185">Reference proteome</keyword>
<dbReference type="Proteomes" id="UP000092583">
    <property type="component" value="Unassembled WGS sequence"/>
</dbReference>
<sequence length="148" mass="16443">MLVTETNDSGVEVTYHDTDLNSYNTSSPASFTPGPTKPLHLRLNLDTTLPPESRVSPFFQTLPEVNAPYSVTIDADTLQAEYRYAIERDPELSNVNFTSAIFNSDIKLDISSPSTTFNQGRIRGSAMTSEVPYFQVVRSINIAHLVKK</sequence>
<proteinExistence type="predicted"/>
<gene>
    <name evidence="1" type="ORF">L486_01472</name>
</gene>
<dbReference type="EMBL" id="KI669459">
    <property type="protein sequence ID" value="OCF61810.1"/>
    <property type="molecule type" value="Genomic_DNA"/>
</dbReference>
<dbReference type="AlphaFoldDB" id="A0A1B9J201"/>
<evidence type="ECO:0000313" key="2">
    <source>
        <dbReference type="Proteomes" id="UP000092583"/>
    </source>
</evidence>
<reference evidence="2" key="2">
    <citation type="submission" date="2013-12" db="EMBL/GenBank/DDBJ databases">
        <title>Evolution of pathogenesis and genome organization in the Tremellales.</title>
        <authorList>
            <person name="Cuomo C."/>
            <person name="Litvintseva A."/>
            <person name="Heitman J."/>
            <person name="Chen Y."/>
            <person name="Sun S."/>
            <person name="Springer D."/>
            <person name="Dromer F."/>
            <person name="Young S."/>
            <person name="Zeng Q."/>
            <person name="Chapman S."/>
            <person name="Gujja S."/>
            <person name="Saif S."/>
            <person name="Birren B."/>
        </authorList>
    </citation>
    <scope>NUCLEOTIDE SEQUENCE [LARGE SCALE GENOMIC DNA]</scope>
    <source>
        <strain evidence="2">CBS 10435</strain>
    </source>
</reference>
<protein>
    <submittedName>
        <fullName evidence="1">Uncharacterized protein</fullName>
    </submittedName>
</protein>
<evidence type="ECO:0000313" key="1">
    <source>
        <dbReference type="EMBL" id="OCF61810.1"/>
    </source>
</evidence>
<name>A0A1B9J201_9TREE</name>